<reference evidence="7 8" key="1">
    <citation type="submission" date="2024-06" db="EMBL/GenBank/DDBJ databases">
        <title>A chromosome-level genome assembly of beet webworm, Loxostege sticticalis.</title>
        <authorList>
            <person name="Zhang Y."/>
        </authorList>
    </citation>
    <scope>NUCLEOTIDE SEQUENCE [LARGE SCALE GENOMIC DNA]</scope>
    <source>
        <strain evidence="7">AQ028</strain>
        <tissue evidence="7">Male pupae</tissue>
    </source>
</reference>
<keyword evidence="4 6" id="KW-1133">Transmembrane helix</keyword>
<dbReference type="InterPro" id="IPR013604">
    <property type="entry name" value="7TM_chemorcpt"/>
</dbReference>
<evidence type="ECO:0000256" key="4">
    <source>
        <dbReference type="ARBA" id="ARBA00022989"/>
    </source>
</evidence>
<evidence type="ECO:0000256" key="5">
    <source>
        <dbReference type="ARBA" id="ARBA00023136"/>
    </source>
</evidence>
<comment type="caution">
    <text evidence="7">The sequence shown here is derived from an EMBL/GenBank/DDBJ whole genome shotgun (WGS) entry which is preliminary data.</text>
</comment>
<dbReference type="EMBL" id="JBEDNZ010000023">
    <property type="protein sequence ID" value="KAL0812124.1"/>
    <property type="molecule type" value="Genomic_DNA"/>
</dbReference>
<feature type="transmembrane region" description="Helical" evidence="6">
    <location>
        <begin position="385"/>
        <end position="407"/>
    </location>
</feature>
<comment type="caution">
    <text evidence="6">Lacks conserved residue(s) required for the propagation of feature annotation.</text>
</comment>
<dbReference type="GO" id="GO:0007165">
    <property type="term" value="P:signal transduction"/>
    <property type="evidence" value="ECO:0007669"/>
    <property type="project" value="UniProtKB-KW"/>
</dbReference>
<evidence type="ECO:0000256" key="1">
    <source>
        <dbReference type="ARBA" id="ARBA00004651"/>
    </source>
</evidence>
<sequence>MISKKKKVNLYECLLNNYIDDDMQSFLRPLELSQHLMFQSKFTIRDNFITPNGHLYNTFALTFESVYFFITDMILTFMDLKMVYAIRIMKLLTKILNSWIENMQNSNMFLNVELEASNEKLDDWKRLMKVYHNLSDAFLSYKKVFSMTEHLMANILTTLWSAKSIFLIWLLSKECEMFYISLKELDVKCMVVLSQEATSEIRKRICKNVIRLNCVSFSRFTAFSLFTIDASLPVDFTHQVFSYLIIVLQTLQLWLNEMKILNKEYSELNREESEFILNHWKDMEKAFCSLIKAFLGFEKVFGVPKIEQSATVNIYLLKHFVILVILCAECSKMYATVTEISVKCSSFTRKGKYPETQRRINKNITRLIHYSFNKIKACSMFEVDIPLVVNLVQALATYLVVLLQFAYHR</sequence>
<gene>
    <name evidence="7" type="ORF">ABMA28_009502</name>
</gene>
<keyword evidence="5 6" id="KW-0472">Membrane</keyword>
<protein>
    <recommendedName>
        <fullName evidence="6">Gustatory receptor</fullName>
    </recommendedName>
</protein>
<dbReference type="GO" id="GO:0005886">
    <property type="term" value="C:plasma membrane"/>
    <property type="evidence" value="ECO:0007669"/>
    <property type="project" value="UniProtKB-SubCell"/>
</dbReference>
<dbReference type="Pfam" id="PF08395">
    <property type="entry name" value="7tm_7"/>
    <property type="match status" value="1"/>
</dbReference>
<keyword evidence="2 6" id="KW-1003">Cell membrane</keyword>
<keyword evidence="6" id="KW-0675">Receptor</keyword>
<evidence type="ECO:0000256" key="6">
    <source>
        <dbReference type="RuleBase" id="RU363108"/>
    </source>
</evidence>
<name>A0ABD0SDI6_LOXSC</name>
<keyword evidence="6" id="KW-0807">Transducer</keyword>
<accession>A0ABD0SDI6</accession>
<proteinExistence type="inferred from homology"/>
<comment type="function">
    <text evidence="6">Gustatory receptor which mediates acceptance or avoidance behavior, depending on its substrates.</text>
</comment>
<evidence type="ECO:0000256" key="2">
    <source>
        <dbReference type="ARBA" id="ARBA00022475"/>
    </source>
</evidence>
<feature type="transmembrane region" description="Helical" evidence="6">
    <location>
        <begin position="151"/>
        <end position="171"/>
    </location>
</feature>
<evidence type="ECO:0000256" key="3">
    <source>
        <dbReference type="ARBA" id="ARBA00022692"/>
    </source>
</evidence>
<comment type="subcellular location">
    <subcellularLocation>
        <location evidence="1 6">Cell membrane</location>
        <topology evidence="1 6">Multi-pass membrane protein</topology>
    </subcellularLocation>
</comment>
<comment type="similarity">
    <text evidence="6">Belongs to the insect chemoreceptor superfamily. Gustatory receptor (GR) family.</text>
</comment>
<evidence type="ECO:0000313" key="8">
    <source>
        <dbReference type="Proteomes" id="UP001549921"/>
    </source>
</evidence>
<dbReference type="Proteomes" id="UP001549921">
    <property type="component" value="Unassembled WGS sequence"/>
</dbReference>
<dbReference type="AlphaFoldDB" id="A0ABD0SDI6"/>
<evidence type="ECO:0000313" key="7">
    <source>
        <dbReference type="EMBL" id="KAL0812124.1"/>
    </source>
</evidence>
<organism evidence="7 8">
    <name type="scientific">Loxostege sticticalis</name>
    <name type="common">Beet webworm moth</name>
    <dbReference type="NCBI Taxonomy" id="481309"/>
    <lineage>
        <taxon>Eukaryota</taxon>
        <taxon>Metazoa</taxon>
        <taxon>Ecdysozoa</taxon>
        <taxon>Arthropoda</taxon>
        <taxon>Hexapoda</taxon>
        <taxon>Insecta</taxon>
        <taxon>Pterygota</taxon>
        <taxon>Neoptera</taxon>
        <taxon>Endopterygota</taxon>
        <taxon>Lepidoptera</taxon>
        <taxon>Glossata</taxon>
        <taxon>Ditrysia</taxon>
        <taxon>Pyraloidea</taxon>
        <taxon>Crambidae</taxon>
        <taxon>Pyraustinae</taxon>
        <taxon>Loxostege</taxon>
    </lineage>
</organism>
<keyword evidence="3 6" id="KW-0812">Transmembrane</keyword>